<dbReference type="Proteomes" id="UP000830768">
    <property type="component" value="Chromosome 11"/>
</dbReference>
<organism evidence="1 2">
    <name type="scientific">Fusarium solani subsp. cucurbitae</name>
    <name type="common">Neocosmosporum cucurbitae</name>
    <dbReference type="NCBI Taxonomy" id="2747967"/>
    <lineage>
        <taxon>Eukaryota</taxon>
        <taxon>Fungi</taxon>
        <taxon>Dikarya</taxon>
        <taxon>Ascomycota</taxon>
        <taxon>Pezizomycotina</taxon>
        <taxon>Sordariomycetes</taxon>
        <taxon>Hypocreomycetidae</taxon>
        <taxon>Hypocreales</taxon>
        <taxon>Nectriaceae</taxon>
        <taxon>Fusarium</taxon>
        <taxon>Fusarium solani species complex</taxon>
    </lineage>
</organism>
<evidence type="ECO:0000313" key="1">
    <source>
        <dbReference type="EMBL" id="UPL01981.1"/>
    </source>
</evidence>
<name>A0ACD3ZLK2_FUSSC</name>
<accession>A0ACD3ZLK2</accession>
<protein>
    <submittedName>
        <fullName evidence="1">Uncharacterized protein</fullName>
    </submittedName>
</protein>
<keyword evidence="2" id="KW-1185">Reference proteome</keyword>
<evidence type="ECO:0000313" key="2">
    <source>
        <dbReference type="Proteomes" id="UP000830768"/>
    </source>
</evidence>
<gene>
    <name evidence="1" type="ORF">LCI18_012915</name>
</gene>
<reference evidence="1" key="1">
    <citation type="submission" date="2021-11" db="EMBL/GenBank/DDBJ databases">
        <title>Fusarium solani-melongenae Genome sequencing and assembly.</title>
        <authorList>
            <person name="Xie S."/>
            <person name="Huang L."/>
            <person name="Zhang X."/>
        </authorList>
    </citation>
    <scope>NUCLEOTIDE SEQUENCE</scope>
    <source>
        <strain evidence="1">CRI 24-3</strain>
    </source>
</reference>
<sequence length="100" mass="11129">MKLSQLSLLAVLVVGALGDLHYSAYCRGKKQPWGFDKLNSATKCACDRYKNRHTGLQWWDSCPDCTFDGTNCRSNDRHIGGDEMHYYCTSICGADGSEAD</sequence>
<proteinExistence type="predicted"/>
<dbReference type="EMBL" id="CP090039">
    <property type="protein sequence ID" value="UPL01981.1"/>
    <property type="molecule type" value="Genomic_DNA"/>
</dbReference>